<evidence type="ECO:0000313" key="2">
    <source>
        <dbReference type="EMBL" id="SFM77922.1"/>
    </source>
</evidence>
<dbReference type="Pfam" id="PF13308">
    <property type="entry name" value="YARHG"/>
    <property type="match status" value="1"/>
</dbReference>
<dbReference type="RefSeq" id="WP_092906361.1">
    <property type="nucleotide sequence ID" value="NZ_FOUZ01000002.1"/>
</dbReference>
<accession>A0A1I4TME9</accession>
<evidence type="ECO:0000313" key="3">
    <source>
        <dbReference type="Proteomes" id="UP000199149"/>
    </source>
</evidence>
<dbReference type="Proteomes" id="UP000199149">
    <property type="component" value="Unassembled WGS sequence"/>
</dbReference>
<dbReference type="Gene3D" id="1.20.58.1690">
    <property type="match status" value="1"/>
</dbReference>
<organism evidence="2 3">
    <name type="scientific">Algoriella xinjiangensis</name>
    <dbReference type="NCBI Taxonomy" id="684065"/>
    <lineage>
        <taxon>Bacteria</taxon>
        <taxon>Pseudomonadati</taxon>
        <taxon>Bacteroidota</taxon>
        <taxon>Flavobacteriia</taxon>
        <taxon>Flavobacteriales</taxon>
        <taxon>Weeksellaceae</taxon>
        <taxon>Algoriella</taxon>
    </lineage>
</organism>
<proteinExistence type="predicted"/>
<dbReference type="InterPro" id="IPR038434">
    <property type="entry name" value="YARHG_sf"/>
</dbReference>
<evidence type="ECO:0000259" key="1">
    <source>
        <dbReference type="SMART" id="SM01324"/>
    </source>
</evidence>
<dbReference type="AlphaFoldDB" id="A0A1I4TME9"/>
<sequence>MKKIALIITVSLLVFSCKDTKKEVVKVEDSTTKIDTISTKEIPDNPAYKHLYGNWVGEFMASEFEGDEGFTYNTLLNLKIDKIDPSNKVYGTSIVSGNIRPFEGTLKETDSTLYVQLNEPGDDKYDGVFKINFTKGQDSIKGIWLANDKKLKVTKRELLLTSRVFKYNPNNNFKKLDDYTDDIGLVDWENYKNMKQKYTDDEGKSNEYDVTKQRYSSQAIYKLNASTQKLTEKQLKNLQKLDLEILRNAIYARHGFTFKNKTARQFFNDEAWYVPMYGDIEKELTPLEKENIALLQRFEKYATDNYLQFGR</sequence>
<protein>
    <submittedName>
        <fullName evidence="2">YARHG domain-containing protein</fullName>
    </submittedName>
</protein>
<gene>
    <name evidence="2" type="ORF">SAMN05421738_102270</name>
</gene>
<feature type="domain" description="YARHG" evidence="1">
    <location>
        <begin position="218"/>
        <end position="300"/>
    </location>
</feature>
<dbReference type="EMBL" id="FOUZ01000002">
    <property type="protein sequence ID" value="SFM77922.1"/>
    <property type="molecule type" value="Genomic_DNA"/>
</dbReference>
<keyword evidence="3" id="KW-1185">Reference proteome</keyword>
<dbReference type="InterPro" id="IPR025582">
    <property type="entry name" value="YARHG_dom"/>
</dbReference>
<reference evidence="3" key="1">
    <citation type="submission" date="2016-10" db="EMBL/GenBank/DDBJ databases">
        <authorList>
            <person name="Varghese N."/>
            <person name="Submissions S."/>
        </authorList>
    </citation>
    <scope>NUCLEOTIDE SEQUENCE [LARGE SCALE GENOMIC DNA]</scope>
    <source>
        <strain evidence="3">XJ109</strain>
    </source>
</reference>
<dbReference type="STRING" id="684065.SAMN05421738_102270"/>
<name>A0A1I4TME9_9FLAO</name>
<dbReference type="PROSITE" id="PS51257">
    <property type="entry name" value="PROKAR_LIPOPROTEIN"/>
    <property type="match status" value="1"/>
</dbReference>
<dbReference type="OrthoDB" id="353549at2"/>
<dbReference type="SMART" id="SM01324">
    <property type="entry name" value="YARHG"/>
    <property type="match status" value="1"/>
</dbReference>